<dbReference type="AlphaFoldDB" id="A0AA88HY75"/>
<dbReference type="EMBL" id="JAVRJZ010000010">
    <property type="protein sequence ID" value="KAK2718040.1"/>
    <property type="molecule type" value="Genomic_DNA"/>
</dbReference>
<accession>A0AA88HY75</accession>
<name>A0AA88HY75_ARTSF</name>
<dbReference type="GO" id="GO:0004674">
    <property type="term" value="F:protein serine/threonine kinase activity"/>
    <property type="evidence" value="ECO:0007669"/>
    <property type="project" value="TreeGrafter"/>
</dbReference>
<dbReference type="SMART" id="SM00220">
    <property type="entry name" value="S_TKc"/>
    <property type="match status" value="1"/>
</dbReference>
<dbReference type="PANTHER" id="PTHR44329">
    <property type="entry name" value="SERINE/THREONINE-PROTEIN KINASE TNNI3K-RELATED"/>
    <property type="match status" value="1"/>
</dbReference>
<dbReference type="Pfam" id="PF14291">
    <property type="entry name" value="DUF4371"/>
    <property type="match status" value="1"/>
</dbReference>
<evidence type="ECO:0000313" key="2">
    <source>
        <dbReference type="EMBL" id="KAK2718040.1"/>
    </source>
</evidence>
<dbReference type="Pfam" id="PF07714">
    <property type="entry name" value="PK_Tyr_Ser-Thr"/>
    <property type="match status" value="1"/>
</dbReference>
<dbReference type="PROSITE" id="PS00108">
    <property type="entry name" value="PROTEIN_KINASE_ST"/>
    <property type="match status" value="1"/>
</dbReference>
<dbReference type="GO" id="GO:0006950">
    <property type="term" value="P:response to stress"/>
    <property type="evidence" value="ECO:0007669"/>
    <property type="project" value="UniProtKB-ARBA"/>
</dbReference>
<evidence type="ECO:0000313" key="3">
    <source>
        <dbReference type="Proteomes" id="UP001187531"/>
    </source>
</evidence>
<dbReference type="InterPro" id="IPR051681">
    <property type="entry name" value="Ser/Thr_Kinases-Pseudokinases"/>
</dbReference>
<dbReference type="InterPro" id="IPR025398">
    <property type="entry name" value="DUF4371"/>
</dbReference>
<dbReference type="InterPro" id="IPR000719">
    <property type="entry name" value="Prot_kinase_dom"/>
</dbReference>
<dbReference type="InterPro" id="IPR011009">
    <property type="entry name" value="Kinase-like_dom_sf"/>
</dbReference>
<gene>
    <name evidence="2" type="ORF">QYM36_006731</name>
</gene>
<dbReference type="PANTHER" id="PTHR44329:SF304">
    <property type="entry name" value="MITOGEN-ACTIVATED PROTEIN KINASE KINASE KINASE 13-LIKE ISOFORM X1"/>
    <property type="match status" value="1"/>
</dbReference>
<dbReference type="InterPro" id="IPR008271">
    <property type="entry name" value="Ser/Thr_kinase_AS"/>
</dbReference>
<dbReference type="GO" id="GO:0005737">
    <property type="term" value="C:cytoplasm"/>
    <property type="evidence" value="ECO:0007669"/>
    <property type="project" value="TreeGrafter"/>
</dbReference>
<dbReference type="GO" id="GO:0005524">
    <property type="term" value="F:ATP binding"/>
    <property type="evidence" value="ECO:0007669"/>
    <property type="project" value="InterPro"/>
</dbReference>
<dbReference type="PROSITE" id="PS50011">
    <property type="entry name" value="PROTEIN_KINASE_DOM"/>
    <property type="match status" value="1"/>
</dbReference>
<feature type="domain" description="Protein kinase" evidence="1">
    <location>
        <begin position="306"/>
        <end position="547"/>
    </location>
</feature>
<dbReference type="Gene3D" id="3.30.200.20">
    <property type="entry name" value="Phosphorylase Kinase, domain 1"/>
    <property type="match status" value="1"/>
</dbReference>
<comment type="caution">
    <text evidence="2">The sequence shown here is derived from an EMBL/GenBank/DDBJ whole genome shotgun (WGS) entry which is preliminary data.</text>
</comment>
<dbReference type="Proteomes" id="UP001187531">
    <property type="component" value="Unassembled WGS sequence"/>
</dbReference>
<sequence>MDPELGGFISKSDMNSQHAHCNLCKKDIRGSIYNVKRHIKSTFHKQNVQAMKCTVPVDQLVQTPEVQKKQLFDDSVKDAELRLAGWVAKEDISIRKTDSLLQVMKSCFPNDAVCQALASSRSKTTGIIKNVLATEEKVQLANWLRNNKFAIIVDEYTDKSWAKVLVIIAKFVDANYNVREDFLGLVDVHDASSAGQKNLIMKCLSDLGIPIQNLMGIGFDNASVNTGSVKGLGRCLKRNEEFNERVVDAHHLEIPVSNDNLGFSPPITSSASQSWFEGIFGCMRPVFGTFIGKGRVDDWEIPFESIKDLQWLGSGAQGAVFKGRLRGQVIAVKKVKDKQETEIRHLKQLNHPNIIRFLGICTQAPCYAVVMEYCSKGTLHEYLRKSEDTTPVQTLDWAVQIASGMSFLHSRNIIHRDLKSPNVLLSNDNKLKISDFGTSRVWSEASAEMSFIGTYAWMAPEIIRKEPCSDKVDVWSYGVVLWELVTGETPYRGLETARILFGVGNSSLSLPLPSTLPPGLQLLMKMCWETKPRNRPSFASIMAHLSIAAPELINRDEKTFNEERKAWRIEIAEKLRCLGFPGKSEKNASKELLKKRREEMKHVAEVRAHYDIKMACVNQLVLELTKIKLQLEEKDRELTRRERLLSMTLSSSGSPTARAMGRMSKKNNWRFGLKRRSAQDSSVGTPVDLVSRSSTLPARLEKVWKRKPVSNVILLLPTTNYSTMSTVAARSPSLA</sequence>
<dbReference type="PRINTS" id="PR00109">
    <property type="entry name" value="TYRKINASE"/>
</dbReference>
<proteinExistence type="predicted"/>
<dbReference type="SUPFAM" id="SSF56112">
    <property type="entry name" value="Protein kinase-like (PK-like)"/>
    <property type="match status" value="1"/>
</dbReference>
<dbReference type="Gene3D" id="1.10.510.10">
    <property type="entry name" value="Transferase(Phosphotransferase) domain 1"/>
    <property type="match status" value="1"/>
</dbReference>
<organism evidence="2 3">
    <name type="scientific">Artemia franciscana</name>
    <name type="common">Brine shrimp</name>
    <name type="synonym">Artemia sanfranciscana</name>
    <dbReference type="NCBI Taxonomy" id="6661"/>
    <lineage>
        <taxon>Eukaryota</taxon>
        <taxon>Metazoa</taxon>
        <taxon>Ecdysozoa</taxon>
        <taxon>Arthropoda</taxon>
        <taxon>Crustacea</taxon>
        <taxon>Branchiopoda</taxon>
        <taxon>Anostraca</taxon>
        <taxon>Artemiidae</taxon>
        <taxon>Artemia</taxon>
    </lineage>
</organism>
<dbReference type="InterPro" id="IPR001245">
    <property type="entry name" value="Ser-Thr/Tyr_kinase_cat_dom"/>
</dbReference>
<protein>
    <recommendedName>
        <fullName evidence="1">Protein kinase domain-containing protein</fullName>
    </recommendedName>
</protein>
<evidence type="ECO:0000259" key="1">
    <source>
        <dbReference type="PROSITE" id="PS50011"/>
    </source>
</evidence>
<keyword evidence="3" id="KW-1185">Reference proteome</keyword>
<reference evidence="2" key="1">
    <citation type="submission" date="2023-07" db="EMBL/GenBank/DDBJ databases">
        <title>Chromosome-level genome assembly of Artemia franciscana.</title>
        <authorList>
            <person name="Jo E."/>
        </authorList>
    </citation>
    <scope>NUCLEOTIDE SEQUENCE</scope>
    <source>
        <tissue evidence="2">Whole body</tissue>
    </source>
</reference>